<accession>A0A512RKV7</accession>
<sequence>MIKAYDALYNCSRKDSRVDSIKKSINVTGGRAFDTLFKPILSNVFIGSNGLVQDGPASSFTQDPDKGTLSINYTMFTSPDRWGLVNLGVFSKATEGIFGVYSSGAWSSEIGFNVSYSSIRTRSRYFLRKKCDSLAASGGRQRYYLDLLTRLNGLVNQRAKVEARYAEVKDSLELLWGLPTDMLQIATADITRLNTEFRRLDSLKLLIASTTPDSAIFNDTKFYKQIIDSAISVFEIKNDIFTGYYLRWWTFRGSLSNNAISLATDSLAAGEKLAYKAKNLIRISAGWNMSWISENHKRLWFARMGADLGLRNYADHPTVKKPGARFDAVKDDYVVYNQNATYLADYKDLRPNILTFEPSVYGSRFFNLLSKMFGLEGRADARIPISRPKEISSDIYPATYSLTAGPVFRLKQDDDISKGTIGVEVGLMDAPVNDNAWRFFAARLKIGVPFSALIRKK</sequence>
<dbReference type="EMBL" id="BKAU01000002">
    <property type="protein sequence ID" value="GEP96347.1"/>
    <property type="molecule type" value="Genomic_DNA"/>
</dbReference>
<organism evidence="1 2">
    <name type="scientific">Chitinophaga cymbidii</name>
    <dbReference type="NCBI Taxonomy" id="1096750"/>
    <lineage>
        <taxon>Bacteria</taxon>
        <taxon>Pseudomonadati</taxon>
        <taxon>Bacteroidota</taxon>
        <taxon>Chitinophagia</taxon>
        <taxon>Chitinophagales</taxon>
        <taxon>Chitinophagaceae</taxon>
        <taxon>Chitinophaga</taxon>
    </lineage>
</organism>
<protein>
    <submittedName>
        <fullName evidence="1">Uncharacterized protein</fullName>
    </submittedName>
</protein>
<gene>
    <name evidence="1" type="ORF">CCY01nite_26070</name>
</gene>
<dbReference type="AlphaFoldDB" id="A0A512RKV7"/>
<proteinExistence type="predicted"/>
<evidence type="ECO:0000313" key="1">
    <source>
        <dbReference type="EMBL" id="GEP96347.1"/>
    </source>
</evidence>
<evidence type="ECO:0000313" key="2">
    <source>
        <dbReference type="Proteomes" id="UP000321436"/>
    </source>
</evidence>
<dbReference type="Proteomes" id="UP000321436">
    <property type="component" value="Unassembled WGS sequence"/>
</dbReference>
<name>A0A512RKV7_9BACT</name>
<reference evidence="1 2" key="1">
    <citation type="submission" date="2019-07" db="EMBL/GenBank/DDBJ databases">
        <title>Whole genome shotgun sequence of Chitinophaga cymbidii NBRC 109752.</title>
        <authorList>
            <person name="Hosoyama A."/>
            <person name="Uohara A."/>
            <person name="Ohji S."/>
            <person name="Ichikawa N."/>
        </authorList>
    </citation>
    <scope>NUCLEOTIDE SEQUENCE [LARGE SCALE GENOMIC DNA]</scope>
    <source>
        <strain evidence="1 2">NBRC 109752</strain>
    </source>
</reference>
<keyword evidence="2" id="KW-1185">Reference proteome</keyword>
<comment type="caution">
    <text evidence="1">The sequence shown here is derived from an EMBL/GenBank/DDBJ whole genome shotgun (WGS) entry which is preliminary data.</text>
</comment>